<name>A0ABZ1H2P3_STRPH</name>
<evidence type="ECO:0000313" key="8">
    <source>
        <dbReference type="Proteomes" id="UP001340816"/>
    </source>
</evidence>
<accession>A0ABZ1H2P3</accession>
<dbReference type="InterPro" id="IPR011712">
    <property type="entry name" value="Sig_transdc_His_kin_sub3_dim/P"/>
</dbReference>
<keyword evidence="2 7" id="KW-0418">Kinase</keyword>
<dbReference type="InterPro" id="IPR036890">
    <property type="entry name" value="HATPase_C_sf"/>
</dbReference>
<evidence type="ECO:0000256" key="5">
    <source>
        <dbReference type="SAM" id="Phobius"/>
    </source>
</evidence>
<dbReference type="PANTHER" id="PTHR24421">
    <property type="entry name" value="NITRATE/NITRITE SENSOR PROTEIN NARX-RELATED"/>
    <property type="match status" value="1"/>
</dbReference>
<evidence type="ECO:0000259" key="6">
    <source>
        <dbReference type="Pfam" id="PF07730"/>
    </source>
</evidence>
<feature type="region of interest" description="Disordered" evidence="4">
    <location>
        <begin position="381"/>
        <end position="426"/>
    </location>
</feature>
<dbReference type="EMBL" id="CP109135">
    <property type="protein sequence ID" value="WSD12824.1"/>
    <property type="molecule type" value="Genomic_DNA"/>
</dbReference>
<feature type="transmembrane region" description="Helical" evidence="5">
    <location>
        <begin position="112"/>
        <end position="128"/>
    </location>
</feature>
<proteinExistence type="predicted"/>
<keyword evidence="5" id="KW-0812">Transmembrane</keyword>
<gene>
    <name evidence="7" type="ORF">OHB35_06030</name>
</gene>
<protein>
    <submittedName>
        <fullName evidence="7">Histidine kinase</fullName>
    </submittedName>
</protein>
<evidence type="ECO:0000256" key="2">
    <source>
        <dbReference type="ARBA" id="ARBA00022777"/>
    </source>
</evidence>
<keyword evidence="5" id="KW-1133">Transmembrane helix</keyword>
<feature type="transmembrane region" description="Helical" evidence="5">
    <location>
        <begin position="135"/>
        <end position="154"/>
    </location>
</feature>
<keyword evidence="5" id="KW-0472">Membrane</keyword>
<dbReference type="RefSeq" id="WP_326758070.1">
    <property type="nucleotide sequence ID" value="NZ_CP109135.1"/>
</dbReference>
<feature type="transmembrane region" description="Helical" evidence="5">
    <location>
        <begin position="88"/>
        <end position="106"/>
    </location>
</feature>
<feature type="transmembrane region" description="Helical" evidence="5">
    <location>
        <begin position="46"/>
        <end position="67"/>
    </location>
</feature>
<keyword evidence="3" id="KW-0902">Two-component regulatory system</keyword>
<dbReference type="Pfam" id="PF07730">
    <property type="entry name" value="HisKA_3"/>
    <property type="match status" value="1"/>
</dbReference>
<keyword evidence="1" id="KW-0808">Transferase</keyword>
<dbReference type="GO" id="GO:0016301">
    <property type="term" value="F:kinase activity"/>
    <property type="evidence" value="ECO:0007669"/>
    <property type="project" value="UniProtKB-KW"/>
</dbReference>
<feature type="domain" description="Signal transduction histidine kinase subgroup 3 dimerisation and phosphoacceptor" evidence="6">
    <location>
        <begin position="205"/>
        <end position="271"/>
    </location>
</feature>
<dbReference type="PANTHER" id="PTHR24421:SF63">
    <property type="entry name" value="SENSOR HISTIDINE KINASE DESK"/>
    <property type="match status" value="1"/>
</dbReference>
<reference evidence="7 8" key="1">
    <citation type="submission" date="2022-10" db="EMBL/GenBank/DDBJ databases">
        <title>The complete genomes of actinobacterial strains from the NBC collection.</title>
        <authorList>
            <person name="Joergensen T.S."/>
            <person name="Alvarez Arevalo M."/>
            <person name="Sterndorff E.B."/>
            <person name="Faurdal D."/>
            <person name="Vuksanovic O."/>
            <person name="Mourched A.-S."/>
            <person name="Charusanti P."/>
            <person name="Shaw S."/>
            <person name="Blin K."/>
            <person name="Weber T."/>
        </authorList>
    </citation>
    <scope>NUCLEOTIDE SEQUENCE [LARGE SCALE GENOMIC DNA]</scope>
    <source>
        <strain evidence="7 8">NBC 01752</strain>
    </source>
</reference>
<dbReference type="Gene3D" id="3.30.565.10">
    <property type="entry name" value="Histidine kinase-like ATPase, C-terminal domain"/>
    <property type="match status" value="1"/>
</dbReference>
<dbReference type="InterPro" id="IPR050482">
    <property type="entry name" value="Sensor_HK_TwoCompSys"/>
</dbReference>
<evidence type="ECO:0000256" key="4">
    <source>
        <dbReference type="SAM" id="MobiDB-lite"/>
    </source>
</evidence>
<dbReference type="Proteomes" id="UP001340816">
    <property type="component" value="Chromosome"/>
</dbReference>
<feature type="transmembrane region" description="Helical" evidence="5">
    <location>
        <begin position="20"/>
        <end position="40"/>
    </location>
</feature>
<evidence type="ECO:0000256" key="1">
    <source>
        <dbReference type="ARBA" id="ARBA00022679"/>
    </source>
</evidence>
<evidence type="ECO:0000256" key="3">
    <source>
        <dbReference type="ARBA" id="ARBA00023012"/>
    </source>
</evidence>
<keyword evidence="8" id="KW-1185">Reference proteome</keyword>
<dbReference type="CDD" id="cd16917">
    <property type="entry name" value="HATPase_UhpB-NarQ-NarX-like"/>
    <property type="match status" value="1"/>
</dbReference>
<organism evidence="7 8">
    <name type="scientific">Streptomyces phaeochromogenes</name>
    <dbReference type="NCBI Taxonomy" id="1923"/>
    <lineage>
        <taxon>Bacteria</taxon>
        <taxon>Bacillati</taxon>
        <taxon>Actinomycetota</taxon>
        <taxon>Actinomycetes</taxon>
        <taxon>Kitasatosporales</taxon>
        <taxon>Streptomycetaceae</taxon>
        <taxon>Streptomyces</taxon>
        <taxon>Streptomyces phaeochromogenes group</taxon>
    </lineage>
</organism>
<dbReference type="SUPFAM" id="SSF55874">
    <property type="entry name" value="ATPase domain of HSP90 chaperone/DNA topoisomerase II/histidine kinase"/>
    <property type="match status" value="1"/>
</dbReference>
<sequence>MGDGANDRGAGLTSFRRHTWLTVPGTAACVQLLFVGEWILDEDVEVWARGPAAAALVVAVAASVVLLGRRLALLPVAGTRPGRPPMGWLIAACVAGAVLAVCPLAVRNYGLWAVAPAMVVAIVATYLAPSSKRLLIACAVVLASLPGGVVSLVAGDGELLYAALFPPGLVAFTVWVMLGPLWAWDTARRLDEARRLEAEIAVKDERLRFAADLHDIQGHHLQVIALKSELAARLVEVDPGRAAAEMKEVRRLAADALGDTRAVVQGYRRTSLDDEITNATRVLAAAEIDARMSVEPATAVTELAESARHLLGLVMRETTTNVLRHSSARHAEVDCRVTGGLARLRVSNDGADEHPPTTNGTGLGTLRERLQAAGGELTWHRDGDRFVVEAELPVKPTEPKPTKKPTKTKPSPTQPNPTNAGNGAAR</sequence>
<dbReference type="Gene3D" id="1.20.5.1930">
    <property type="match status" value="1"/>
</dbReference>
<feature type="transmembrane region" description="Helical" evidence="5">
    <location>
        <begin position="160"/>
        <end position="184"/>
    </location>
</feature>
<evidence type="ECO:0000313" key="7">
    <source>
        <dbReference type="EMBL" id="WSD12824.1"/>
    </source>
</evidence>